<evidence type="ECO:0000259" key="5">
    <source>
        <dbReference type="SMART" id="SM00487"/>
    </source>
</evidence>
<evidence type="ECO:0000313" key="7">
    <source>
        <dbReference type="EMBL" id="QHT03254.1"/>
    </source>
</evidence>
<dbReference type="InterPro" id="IPR001650">
    <property type="entry name" value="Helicase_C-like"/>
</dbReference>
<evidence type="ECO:0000256" key="4">
    <source>
        <dbReference type="ARBA" id="ARBA00022840"/>
    </source>
</evidence>
<proteinExistence type="predicted"/>
<dbReference type="GO" id="GO:0006281">
    <property type="term" value="P:DNA repair"/>
    <property type="evidence" value="ECO:0007669"/>
    <property type="project" value="TreeGrafter"/>
</dbReference>
<dbReference type="GO" id="GO:0016787">
    <property type="term" value="F:hydrolase activity"/>
    <property type="evidence" value="ECO:0007669"/>
    <property type="project" value="UniProtKB-KW"/>
</dbReference>
<dbReference type="SMART" id="SM00487">
    <property type="entry name" value="DEXDc"/>
    <property type="match status" value="1"/>
</dbReference>
<dbReference type="GO" id="GO:0004520">
    <property type="term" value="F:DNA endonuclease activity"/>
    <property type="evidence" value="ECO:0007669"/>
    <property type="project" value="TreeGrafter"/>
</dbReference>
<evidence type="ECO:0000256" key="2">
    <source>
        <dbReference type="ARBA" id="ARBA00022801"/>
    </source>
</evidence>
<name>A0A6C0CHX6_9ZZZZ</name>
<dbReference type="AlphaFoldDB" id="A0A6C0CHX6"/>
<dbReference type="InterPro" id="IPR014001">
    <property type="entry name" value="Helicase_ATP-bd"/>
</dbReference>
<dbReference type="SUPFAM" id="SSF52540">
    <property type="entry name" value="P-loop containing nucleoside triphosphate hydrolases"/>
    <property type="match status" value="2"/>
</dbReference>
<evidence type="ECO:0000256" key="1">
    <source>
        <dbReference type="ARBA" id="ARBA00022741"/>
    </source>
</evidence>
<dbReference type="Pfam" id="PF04851">
    <property type="entry name" value="ResIII"/>
    <property type="match status" value="1"/>
</dbReference>
<dbReference type="PANTHER" id="PTHR45766:SF3">
    <property type="entry name" value="DNA ANNEALING HELICASE AND ENDONUCLEASE ZRANB3"/>
    <property type="match status" value="1"/>
</dbReference>
<sequence length="879" mass="101751">MSYVLPSRRAFADSITRIFLKYRQKDVEGTDGKPGELFPYQKLVRDYLLIETPYRGLLLFHGLGSGKTCSAIAVAESLMSNKKVYVLLPASLRANFIEEIRKCGDPVYILDQHWMKKQITSEEDRDTAKSLGITEEYLDKNGSYFMTVPEAAPNFRTLTRDQQKGIEAQVNDMINSRFHFINYNGIMESNVDKLLPSERMFDDSIVILEEAHNLISSVLSEREIKQKLYNMIYNATNCKVVALSGTPVINRPQEIAFMMNLLRGPIERVTVPTKAAMAWDEALMTAFFRQQKDVDTIEYNSVKHEIKITRNPPYFESVYNDKGDRIAVKYNKDYKQETDIRKWATEWKTEFETKFAGVELLGEDKMGVEKLECLPTDFDGPQGFINTFVDGLNIKNALMFGRRIQGLVSYYKGADEKLIPKRLDEEKTLQKIAMSPEQYLMYLEARKIEIDREAKKKRSPSLNDEMGSFRMTSRLVCNFAVPPEFKYKLTDENETEMSMYGRPIPEDKQVILDKLEADPERFLTPKVLAHFSPKMAQMLKDLKSTVGKMGELHNQFVYSEYKSLEGLGLFAIILKHNGFQKYKLIKEGGQWREGEMEKGVPAFGMYTGDETEEEAELMRQIFNEDYSQTFPSSLKDSIKERRLCIFMGTKKAAEGITLKNVRNVYIMEPYWNPGRIEQVIGRAIRVNSHASLPPEDRTVTVKLYMSVFSEEQMKDQEGPNITLIRRNDMELKRYEGDEPRETFMTSDEFLYEVAFRKNRIIKSITTILKQAAVDCEIHRKLHSREQPVIQCMRFDTAVTAEDLAYRPSYLTDERDQLYQRNLLKKLRKLQIIKIKGIVMIMDPKTNEIFDYLAFQDNKRLLQIGSRNGPNTISFFPGVV</sequence>
<feature type="domain" description="Helicase ATP-binding" evidence="5">
    <location>
        <begin position="33"/>
        <end position="269"/>
    </location>
</feature>
<dbReference type="EMBL" id="MN739408">
    <property type="protein sequence ID" value="QHT03254.1"/>
    <property type="molecule type" value="Genomic_DNA"/>
</dbReference>
<keyword evidence="3" id="KW-0347">Helicase</keyword>
<dbReference type="GO" id="GO:0004386">
    <property type="term" value="F:helicase activity"/>
    <property type="evidence" value="ECO:0007669"/>
    <property type="project" value="UniProtKB-KW"/>
</dbReference>
<protein>
    <recommendedName>
        <fullName evidence="8">Helicase ATP-binding domain-containing protein</fullName>
    </recommendedName>
</protein>
<evidence type="ECO:0008006" key="8">
    <source>
        <dbReference type="Google" id="ProtNLM"/>
    </source>
</evidence>
<accession>A0A6C0CHX6</accession>
<dbReference type="SMART" id="SM00490">
    <property type="entry name" value="HELICc"/>
    <property type="match status" value="1"/>
</dbReference>
<feature type="domain" description="Helicase C-terminal" evidence="6">
    <location>
        <begin position="612"/>
        <end position="687"/>
    </location>
</feature>
<dbReference type="GO" id="GO:0005524">
    <property type="term" value="F:ATP binding"/>
    <property type="evidence" value="ECO:0007669"/>
    <property type="project" value="UniProtKB-KW"/>
</dbReference>
<dbReference type="Gene3D" id="3.40.50.300">
    <property type="entry name" value="P-loop containing nucleotide triphosphate hydrolases"/>
    <property type="match status" value="2"/>
</dbReference>
<dbReference type="Pfam" id="PF00271">
    <property type="entry name" value="Helicase_C"/>
    <property type="match status" value="1"/>
</dbReference>
<dbReference type="GO" id="GO:0043596">
    <property type="term" value="C:nuclear replication fork"/>
    <property type="evidence" value="ECO:0007669"/>
    <property type="project" value="TreeGrafter"/>
</dbReference>
<evidence type="ECO:0000259" key="6">
    <source>
        <dbReference type="SMART" id="SM00490"/>
    </source>
</evidence>
<dbReference type="GO" id="GO:0003677">
    <property type="term" value="F:DNA binding"/>
    <property type="evidence" value="ECO:0007669"/>
    <property type="project" value="InterPro"/>
</dbReference>
<dbReference type="InterPro" id="IPR027417">
    <property type="entry name" value="P-loop_NTPase"/>
</dbReference>
<dbReference type="GO" id="GO:0031297">
    <property type="term" value="P:replication fork processing"/>
    <property type="evidence" value="ECO:0007669"/>
    <property type="project" value="TreeGrafter"/>
</dbReference>
<dbReference type="InterPro" id="IPR006935">
    <property type="entry name" value="Helicase/UvrB_N"/>
</dbReference>
<organism evidence="7">
    <name type="scientific">viral metagenome</name>
    <dbReference type="NCBI Taxonomy" id="1070528"/>
    <lineage>
        <taxon>unclassified sequences</taxon>
        <taxon>metagenomes</taxon>
        <taxon>organismal metagenomes</taxon>
    </lineage>
</organism>
<keyword evidence="4" id="KW-0067">ATP-binding</keyword>
<evidence type="ECO:0000256" key="3">
    <source>
        <dbReference type="ARBA" id="ARBA00022806"/>
    </source>
</evidence>
<keyword evidence="2" id="KW-0378">Hydrolase</keyword>
<reference evidence="7" key="1">
    <citation type="journal article" date="2020" name="Nature">
        <title>Giant virus diversity and host interactions through global metagenomics.</title>
        <authorList>
            <person name="Schulz F."/>
            <person name="Roux S."/>
            <person name="Paez-Espino D."/>
            <person name="Jungbluth S."/>
            <person name="Walsh D.A."/>
            <person name="Denef V.J."/>
            <person name="McMahon K.D."/>
            <person name="Konstantinidis K.T."/>
            <person name="Eloe-Fadrosh E.A."/>
            <person name="Kyrpides N.C."/>
            <person name="Woyke T."/>
        </authorList>
    </citation>
    <scope>NUCLEOTIDE SEQUENCE</scope>
    <source>
        <strain evidence="7">GVMAG-M-3300020728-1</strain>
    </source>
</reference>
<keyword evidence="1" id="KW-0547">Nucleotide-binding</keyword>
<dbReference type="PANTHER" id="PTHR45766">
    <property type="entry name" value="DNA ANNEALING HELICASE AND ENDONUCLEASE ZRANB3 FAMILY MEMBER"/>
    <property type="match status" value="1"/>
</dbReference>